<evidence type="ECO:0000313" key="1">
    <source>
        <dbReference type="EMBL" id="SLN13392.1"/>
    </source>
</evidence>
<reference evidence="1 2" key="1">
    <citation type="submission" date="2017-03" db="EMBL/GenBank/DDBJ databases">
        <authorList>
            <person name="Afonso C.L."/>
            <person name="Miller P.J."/>
            <person name="Scott M.A."/>
            <person name="Spackman E."/>
            <person name="Goraichik I."/>
            <person name="Dimitrov K.M."/>
            <person name="Suarez D.L."/>
            <person name="Swayne D.E."/>
        </authorList>
    </citation>
    <scope>NUCLEOTIDE SEQUENCE [LARGE SCALE GENOMIC DNA]</scope>
    <source>
        <strain evidence="1 2">CECT 7450</strain>
    </source>
</reference>
<name>A0A1X6Y7W0_9RHOB</name>
<keyword evidence="2" id="KW-1185">Reference proteome</keyword>
<gene>
    <name evidence="1" type="ORF">ROA7450_00182</name>
</gene>
<organism evidence="1 2">
    <name type="scientific">Roseovarius albus</name>
    <dbReference type="NCBI Taxonomy" id="1247867"/>
    <lineage>
        <taxon>Bacteria</taxon>
        <taxon>Pseudomonadati</taxon>
        <taxon>Pseudomonadota</taxon>
        <taxon>Alphaproteobacteria</taxon>
        <taxon>Rhodobacterales</taxon>
        <taxon>Roseobacteraceae</taxon>
        <taxon>Roseovarius</taxon>
    </lineage>
</organism>
<sequence>MVKRVYVAETDGDGAIVCVWVKPERGRNAAPFDPKLHKFDTKKTADYYGANPMAVQSWLAAEFLNSR</sequence>
<protein>
    <submittedName>
        <fullName evidence="1">Uncharacterized protein</fullName>
    </submittedName>
</protein>
<dbReference type="AlphaFoldDB" id="A0A1X6Y7W0"/>
<dbReference type="Proteomes" id="UP000193061">
    <property type="component" value="Unassembled WGS sequence"/>
</dbReference>
<proteinExistence type="predicted"/>
<evidence type="ECO:0000313" key="2">
    <source>
        <dbReference type="Proteomes" id="UP000193061"/>
    </source>
</evidence>
<accession>A0A1X6Y7W0</accession>
<dbReference type="EMBL" id="FWFX01000001">
    <property type="protein sequence ID" value="SLN13392.1"/>
    <property type="molecule type" value="Genomic_DNA"/>
</dbReference>